<reference evidence="1 2" key="1">
    <citation type="submission" date="2019-04" db="EMBL/GenBank/DDBJ databases">
        <title>Nine Novel Phages from a Plateau Lake in Southwest China Provide Insights into Aeromonas Phage Diversity.</title>
        <authorList>
            <person name="Xiao W."/>
        </authorList>
    </citation>
    <scope>NUCLEOTIDE SEQUENCE [LARGE SCALE GENOMIC DNA]</scope>
</reference>
<proteinExistence type="predicted"/>
<protein>
    <submittedName>
        <fullName evidence="1">ATPase</fullName>
    </submittedName>
</protein>
<organism evidence="1 2">
    <name type="scientific">Aeromonas phage 2_D05</name>
    <dbReference type="NCBI Taxonomy" id="2588098"/>
    <lineage>
        <taxon>Viruses</taxon>
        <taxon>Duplodnaviria</taxon>
        <taxon>Heunggongvirae</taxon>
        <taxon>Uroviricota</taxon>
        <taxon>Caudoviricetes</taxon>
        <taxon>Kunmingvirus</taxon>
        <taxon>Kunmingvirus kv2D05</taxon>
    </lineage>
</organism>
<evidence type="ECO:0000313" key="2">
    <source>
        <dbReference type="Proteomes" id="UP000318122"/>
    </source>
</evidence>
<evidence type="ECO:0000313" key="1">
    <source>
        <dbReference type="EMBL" id="QDB73849.1"/>
    </source>
</evidence>
<gene>
    <name evidence="1" type="ORF">2D05_018</name>
</gene>
<dbReference type="EMBL" id="MK804891">
    <property type="protein sequence ID" value="QDB73849.1"/>
    <property type="molecule type" value="Genomic_DNA"/>
</dbReference>
<dbReference type="InterPro" id="IPR027417">
    <property type="entry name" value="P-loop_NTPase"/>
</dbReference>
<dbReference type="Proteomes" id="UP000318122">
    <property type="component" value="Segment"/>
</dbReference>
<dbReference type="Pfam" id="PF13479">
    <property type="entry name" value="AAA_24"/>
    <property type="match status" value="1"/>
</dbReference>
<name>A0A4Y5TXX4_9CAUD</name>
<keyword evidence="2" id="KW-1185">Reference proteome</keyword>
<sequence length="216" mass="24730">MAIPIMILGDSGSGKTRSAKSLKPEETLIIQPIKKPLPFRSSEWKPWDKDAKSGSVFRCDKYQIIKKWIDGAESMGKKYIVIDDAQYIMLNDELRRSDEVGFKKFVEMAKDYVDLITHITNHNSNLIVYFMTHTETQDDGHISAKTTGKMIREKVVLEGLFSIVLRCQVKDGRHFFSTKTNGFDCVKTPEEMFDSDQIENDLAIVNQAVIDYGYFN</sequence>
<dbReference type="SUPFAM" id="SSF52540">
    <property type="entry name" value="P-loop containing nucleoside triphosphate hydrolases"/>
    <property type="match status" value="1"/>
</dbReference>
<accession>A0A4Y5TXX4</accession>